<name>A0A4Y5YNT0_9MICO</name>
<dbReference type="AlphaFoldDB" id="A0A4Y5YNT0"/>
<feature type="region of interest" description="Disordered" evidence="1">
    <location>
        <begin position="55"/>
        <end position="101"/>
    </location>
</feature>
<reference evidence="2 3" key="1">
    <citation type="submission" date="2019-06" db="EMBL/GenBank/DDBJ databases">
        <title>Complete genome of Microbacterium foliorum M2.</title>
        <authorList>
            <person name="Cao G."/>
        </authorList>
    </citation>
    <scope>NUCLEOTIDE SEQUENCE [LARGE SCALE GENOMIC DNA]</scope>
    <source>
        <strain evidence="2 3">M2</strain>
    </source>
</reference>
<protein>
    <submittedName>
        <fullName evidence="2">Uncharacterized protein</fullName>
    </submittedName>
</protein>
<feature type="region of interest" description="Disordered" evidence="1">
    <location>
        <begin position="381"/>
        <end position="410"/>
    </location>
</feature>
<accession>A0A4Y5YNT0</accession>
<dbReference type="EMBL" id="CP041040">
    <property type="protein sequence ID" value="QDE34089.1"/>
    <property type="molecule type" value="Genomic_DNA"/>
</dbReference>
<dbReference type="Proteomes" id="UP000316125">
    <property type="component" value="Chromosome"/>
</dbReference>
<sequence length="410" mass="43232">MLQESESAELRALQARAYGRGGGLTENDAARLRELESMRVEPDLTVRAAAAAGPGIDAVDVLRSPEDSRPPHAGAPVSVPTNGNPSEDSSEDPADEEAVGQQPLEARGLRAAIRQHWKAAVTASAAMLVIGLGVGWAVFGHTGDAVALSSEQQQRRAELQAEGGFDPGSLRAIGQDEDALVWYATKQEGETVCITLDAAGKSADQCQSAADLANGNGIGVSASVTAPGEGEESPEEIWASAARAMNGEVVGIIQRWRSDQNSWLSQFQGDERERAELLIDEGFEEYSFSVVGYFRDAPVWRAQRLENDDVQDCLIVDAVESVDCRASGDEGYSGDGIETRGVTVDETGAVAAEWSVRLAYTLNGTPYLVVSGDSAAAAAEQTVSPGETLELGGEKQDPIQVDIPSDDSDG</sequence>
<gene>
    <name evidence="2" type="ORF">FIV50_04340</name>
</gene>
<evidence type="ECO:0000256" key="1">
    <source>
        <dbReference type="SAM" id="MobiDB-lite"/>
    </source>
</evidence>
<evidence type="ECO:0000313" key="3">
    <source>
        <dbReference type="Proteomes" id="UP000316125"/>
    </source>
</evidence>
<feature type="compositionally biased region" description="Acidic residues" evidence="1">
    <location>
        <begin position="88"/>
        <end position="98"/>
    </location>
</feature>
<dbReference type="RefSeq" id="WP_140036364.1">
    <property type="nucleotide sequence ID" value="NZ_CP041040.1"/>
</dbReference>
<organism evidence="2 3">
    <name type="scientific">Microbacterium foliorum</name>
    <dbReference type="NCBI Taxonomy" id="104336"/>
    <lineage>
        <taxon>Bacteria</taxon>
        <taxon>Bacillati</taxon>
        <taxon>Actinomycetota</taxon>
        <taxon>Actinomycetes</taxon>
        <taxon>Micrococcales</taxon>
        <taxon>Microbacteriaceae</taxon>
        <taxon>Microbacterium</taxon>
    </lineage>
</organism>
<proteinExistence type="predicted"/>
<evidence type="ECO:0000313" key="2">
    <source>
        <dbReference type="EMBL" id="QDE34089.1"/>
    </source>
</evidence>
<dbReference type="OrthoDB" id="5062378at2"/>